<evidence type="ECO:0000313" key="5">
    <source>
        <dbReference type="Proteomes" id="UP001412067"/>
    </source>
</evidence>
<evidence type="ECO:0000256" key="1">
    <source>
        <dbReference type="ARBA" id="ARBA00005711"/>
    </source>
</evidence>
<accession>A0ABR2MPJ7</accession>
<evidence type="ECO:0000256" key="2">
    <source>
        <dbReference type="SAM" id="MobiDB-lite"/>
    </source>
</evidence>
<protein>
    <recommendedName>
        <fullName evidence="3">Remorin C-terminal domain-containing protein</fullName>
    </recommendedName>
</protein>
<gene>
    <name evidence="4" type="ORF">KSP40_PGU008061</name>
</gene>
<feature type="region of interest" description="Disordered" evidence="2">
    <location>
        <begin position="1"/>
        <end position="76"/>
    </location>
</feature>
<dbReference type="PANTHER" id="PTHR31471:SF3">
    <property type="entry name" value="OS11G0616300 PROTEIN"/>
    <property type="match status" value="1"/>
</dbReference>
<proteinExistence type="inferred from homology"/>
<feature type="domain" description="Remorin C-terminal" evidence="3">
    <location>
        <begin position="322"/>
        <end position="372"/>
    </location>
</feature>
<dbReference type="PANTHER" id="PTHR31471">
    <property type="entry name" value="OS02G0116800 PROTEIN"/>
    <property type="match status" value="1"/>
</dbReference>
<evidence type="ECO:0000259" key="3">
    <source>
        <dbReference type="Pfam" id="PF03763"/>
    </source>
</evidence>
<evidence type="ECO:0000313" key="4">
    <source>
        <dbReference type="EMBL" id="KAK8965913.1"/>
    </source>
</evidence>
<dbReference type="InterPro" id="IPR005516">
    <property type="entry name" value="Remorin_C"/>
</dbReference>
<sequence>MAAIPRAPNQQSSHPSPPMNHQIDTCNPPLPKFSIKGSSDSAKALPTMNAKGTNNIRGVGSPGFQKRLETPSTPGRPLFKFSVGSFSRKNIPSKWEDAEKWLMSSSFNESTPNETKPFEKSKLSEQNEALQNNGGAFEGFEEKLRISEPKVPPKAPVPGSEAFHGFPSSVVVLQDTFTDIKQPVLLNFRYSEPSAEEFLFKDSCFETVKNCASEPGSEIYHRDVGTEMTPLGSSTTSRCHTPIKISSPARHNTPADRSGPLLAPISSIDISELKDCHFAKLELSAQYDNLVSYWSSREEEEEEVSKSLRHAEENDGRKKNTAECRASLWEDDDRAKSCIRYKREEAKIQAWVNLQTAKAEAQSRKLEGYLEDEDFMESFSWVDDNFEPAEVFQKVKIQKMRSNLEEKVMKKMGIVYRRSEEWRAAAQFQHKQQILRAAEKAQKMKSQSLQYQSSSFFDSRSSCGCFSMQD</sequence>
<dbReference type="Pfam" id="PF03763">
    <property type="entry name" value="Remorin_C"/>
    <property type="match status" value="2"/>
</dbReference>
<dbReference type="EMBL" id="JBBWWR010000005">
    <property type="protein sequence ID" value="KAK8965913.1"/>
    <property type="molecule type" value="Genomic_DNA"/>
</dbReference>
<organism evidence="4 5">
    <name type="scientific">Platanthera guangdongensis</name>
    <dbReference type="NCBI Taxonomy" id="2320717"/>
    <lineage>
        <taxon>Eukaryota</taxon>
        <taxon>Viridiplantae</taxon>
        <taxon>Streptophyta</taxon>
        <taxon>Embryophyta</taxon>
        <taxon>Tracheophyta</taxon>
        <taxon>Spermatophyta</taxon>
        <taxon>Magnoliopsida</taxon>
        <taxon>Liliopsida</taxon>
        <taxon>Asparagales</taxon>
        <taxon>Orchidaceae</taxon>
        <taxon>Orchidoideae</taxon>
        <taxon>Orchideae</taxon>
        <taxon>Orchidinae</taxon>
        <taxon>Platanthera</taxon>
    </lineage>
</organism>
<comment type="caution">
    <text evidence="4">The sequence shown here is derived from an EMBL/GenBank/DDBJ whole genome shotgun (WGS) entry which is preliminary data.</text>
</comment>
<comment type="similarity">
    <text evidence="1">Belongs to the remorin family.</text>
</comment>
<dbReference type="Proteomes" id="UP001412067">
    <property type="component" value="Unassembled WGS sequence"/>
</dbReference>
<name>A0ABR2MPJ7_9ASPA</name>
<keyword evidence="5" id="KW-1185">Reference proteome</keyword>
<feature type="domain" description="Remorin C-terminal" evidence="3">
    <location>
        <begin position="394"/>
        <end position="447"/>
    </location>
</feature>
<reference evidence="4 5" key="1">
    <citation type="journal article" date="2022" name="Nat. Plants">
        <title>Genomes of leafy and leafless Platanthera orchids illuminate the evolution of mycoheterotrophy.</title>
        <authorList>
            <person name="Li M.H."/>
            <person name="Liu K.W."/>
            <person name="Li Z."/>
            <person name="Lu H.C."/>
            <person name="Ye Q.L."/>
            <person name="Zhang D."/>
            <person name="Wang J.Y."/>
            <person name="Li Y.F."/>
            <person name="Zhong Z.M."/>
            <person name="Liu X."/>
            <person name="Yu X."/>
            <person name="Liu D.K."/>
            <person name="Tu X.D."/>
            <person name="Liu B."/>
            <person name="Hao Y."/>
            <person name="Liao X.Y."/>
            <person name="Jiang Y.T."/>
            <person name="Sun W.H."/>
            <person name="Chen J."/>
            <person name="Chen Y.Q."/>
            <person name="Ai Y."/>
            <person name="Zhai J.W."/>
            <person name="Wu S.S."/>
            <person name="Zhou Z."/>
            <person name="Hsiao Y.Y."/>
            <person name="Wu W.L."/>
            <person name="Chen Y.Y."/>
            <person name="Lin Y.F."/>
            <person name="Hsu J.L."/>
            <person name="Li C.Y."/>
            <person name="Wang Z.W."/>
            <person name="Zhao X."/>
            <person name="Zhong W.Y."/>
            <person name="Ma X.K."/>
            <person name="Ma L."/>
            <person name="Huang J."/>
            <person name="Chen G.Z."/>
            <person name="Huang M.Z."/>
            <person name="Huang L."/>
            <person name="Peng D.H."/>
            <person name="Luo Y.B."/>
            <person name="Zou S.Q."/>
            <person name="Chen S.P."/>
            <person name="Lan S."/>
            <person name="Tsai W.C."/>
            <person name="Van de Peer Y."/>
            <person name="Liu Z.J."/>
        </authorList>
    </citation>
    <scope>NUCLEOTIDE SEQUENCE [LARGE SCALE GENOMIC DNA]</scope>
    <source>
        <strain evidence="4">Lor288</strain>
    </source>
</reference>